<dbReference type="PROSITE" id="PS01225">
    <property type="entry name" value="CTCK_2"/>
    <property type="match status" value="1"/>
</dbReference>
<protein>
    <submittedName>
        <fullName evidence="4">SCO-spondin</fullName>
    </submittedName>
</protein>
<dbReference type="InterPro" id="IPR036383">
    <property type="entry name" value="TSP1_rpt_sf"/>
</dbReference>
<dbReference type="SUPFAM" id="SSF82895">
    <property type="entry name" value="TSP-1 type 1 repeat"/>
    <property type="match status" value="1"/>
</dbReference>
<dbReference type="PROSITE" id="PS51257">
    <property type="entry name" value="PROKAR_LIPOPROTEIN"/>
    <property type="match status" value="1"/>
</dbReference>
<dbReference type="AlphaFoldDB" id="A0AAV4HA90"/>
<sequence>MSDLAKLPLGSLQHEPDSGDVTKTGFGNFVVGSACHGRLSLSLELPVGGQLSRLHIDGSYTSYRVFIVDAQGNEQPQADGKGNVQFTSSDNPVDFSDAVVPTGGEIVIRLTGPGSGFQVEVTQLVLCLPDVNFCKLGTAQVQGALQFLPLDDILGVNGEDAVVSYGDDGDYIQDGVVVTGSCYQCTCMEDTLKCSETSDCEGVCPAHTTECVGPCGEAVLVTTFAAKGVHPHCKVDQSPCVPASCTTTPAECPGPWSPWSACQNCFQFRHRECHADCPEECSTRLLRDVQKCPECVPTTGTPGFCKDSEEWTCVNSYDECQQSCAVYMKESSCAGLLQEESCVEKCACKEGYLRDATGECVMKGQCECYEGVSGSTPIPQGFHVNVGNCVYCQCTAGGYTCKEREDCCEISNWSEWSDCSVQCGTGTQTRTRQKYGQGCGNDTQLKEEKACTNDGCPCVHRGQVFESNTVYEDNCKKCECKNGNFQCTVTKGEDEEYPNDECTRMCRCTSEGEEMCLTALPPSCKQNRESCDSMTHVQRPTNNSCCPDCVPVMKPCALSKDSIILSMVHTVHGNCRSQNQVEINSCSGTCGYSSVNSSELLYKDGRFELSTEASCKCCKATRGSQEQRFLCDDETVLNLDVDVITGCGCKGCDE</sequence>
<dbReference type="EMBL" id="BMAT01001884">
    <property type="protein sequence ID" value="GFR94654.1"/>
    <property type="molecule type" value="Genomic_DNA"/>
</dbReference>
<dbReference type="SMART" id="SM00209">
    <property type="entry name" value="TSP1"/>
    <property type="match status" value="2"/>
</dbReference>
<dbReference type="Gene3D" id="2.10.25.10">
    <property type="entry name" value="Laminin"/>
    <property type="match status" value="1"/>
</dbReference>
<dbReference type="Gene3D" id="2.20.100.10">
    <property type="entry name" value="Thrombospondin type-1 (TSP1) repeat"/>
    <property type="match status" value="1"/>
</dbReference>
<proteinExistence type="predicted"/>
<keyword evidence="1" id="KW-1015">Disulfide bond</keyword>
<evidence type="ECO:0000313" key="5">
    <source>
        <dbReference type="Proteomes" id="UP000762676"/>
    </source>
</evidence>
<feature type="domain" description="CTCK" evidence="3">
    <location>
        <begin position="556"/>
        <end position="653"/>
    </location>
</feature>
<keyword evidence="5" id="KW-1185">Reference proteome</keyword>
<comment type="caution">
    <text evidence="4">The sequence shown here is derived from an EMBL/GenBank/DDBJ whole genome shotgun (WGS) entry which is preliminary data.</text>
</comment>
<dbReference type="InterPro" id="IPR006207">
    <property type="entry name" value="Cys_knot_C"/>
</dbReference>
<comment type="caution">
    <text evidence="2">Lacks conserved residue(s) required for the propagation of feature annotation.</text>
</comment>
<evidence type="ECO:0000313" key="4">
    <source>
        <dbReference type="EMBL" id="GFR94654.1"/>
    </source>
</evidence>
<dbReference type="SMART" id="SM00041">
    <property type="entry name" value="CT"/>
    <property type="match status" value="1"/>
</dbReference>
<dbReference type="InterPro" id="IPR000884">
    <property type="entry name" value="TSP1_rpt"/>
</dbReference>
<name>A0AAV4HA90_9GAST</name>
<dbReference type="CDD" id="cd19941">
    <property type="entry name" value="TIL"/>
    <property type="match status" value="1"/>
</dbReference>
<evidence type="ECO:0000256" key="1">
    <source>
        <dbReference type="ARBA" id="ARBA00023157"/>
    </source>
</evidence>
<accession>A0AAV4HA90</accession>
<gene>
    <name evidence="4" type="ORF">ElyMa_000924400</name>
</gene>
<dbReference type="InterPro" id="IPR036084">
    <property type="entry name" value="Ser_inhib-like_sf"/>
</dbReference>
<evidence type="ECO:0000256" key="2">
    <source>
        <dbReference type="PROSITE-ProRule" id="PRU00039"/>
    </source>
</evidence>
<dbReference type="PROSITE" id="PS50092">
    <property type="entry name" value="TSP1"/>
    <property type="match status" value="2"/>
</dbReference>
<dbReference type="Pfam" id="PF00090">
    <property type="entry name" value="TSP_1"/>
    <property type="match status" value="1"/>
</dbReference>
<dbReference type="SUPFAM" id="SSF57567">
    <property type="entry name" value="Serine protease inhibitors"/>
    <property type="match status" value="1"/>
</dbReference>
<reference evidence="4 5" key="1">
    <citation type="journal article" date="2021" name="Elife">
        <title>Chloroplast acquisition without the gene transfer in kleptoplastic sea slugs, Plakobranchus ocellatus.</title>
        <authorList>
            <person name="Maeda T."/>
            <person name="Takahashi S."/>
            <person name="Yoshida T."/>
            <person name="Shimamura S."/>
            <person name="Takaki Y."/>
            <person name="Nagai Y."/>
            <person name="Toyoda A."/>
            <person name="Suzuki Y."/>
            <person name="Arimoto A."/>
            <person name="Ishii H."/>
            <person name="Satoh N."/>
            <person name="Nishiyama T."/>
            <person name="Hasebe M."/>
            <person name="Maruyama T."/>
            <person name="Minagawa J."/>
            <person name="Obokata J."/>
            <person name="Shigenobu S."/>
        </authorList>
    </citation>
    <scope>NUCLEOTIDE SEQUENCE [LARGE SCALE GENOMIC DNA]</scope>
</reference>
<dbReference type="Proteomes" id="UP000762676">
    <property type="component" value="Unassembled WGS sequence"/>
</dbReference>
<evidence type="ECO:0000259" key="3">
    <source>
        <dbReference type="PROSITE" id="PS01225"/>
    </source>
</evidence>
<organism evidence="4 5">
    <name type="scientific">Elysia marginata</name>
    <dbReference type="NCBI Taxonomy" id="1093978"/>
    <lineage>
        <taxon>Eukaryota</taxon>
        <taxon>Metazoa</taxon>
        <taxon>Spiralia</taxon>
        <taxon>Lophotrochozoa</taxon>
        <taxon>Mollusca</taxon>
        <taxon>Gastropoda</taxon>
        <taxon>Heterobranchia</taxon>
        <taxon>Euthyneura</taxon>
        <taxon>Panpulmonata</taxon>
        <taxon>Sacoglossa</taxon>
        <taxon>Placobranchoidea</taxon>
        <taxon>Plakobranchidae</taxon>
        <taxon>Elysia</taxon>
    </lineage>
</organism>